<name>A0A4Y2B4V5_ARAVE</name>
<evidence type="ECO:0000313" key="3">
    <source>
        <dbReference type="Proteomes" id="UP000499080"/>
    </source>
</evidence>
<proteinExistence type="predicted"/>
<dbReference type="Proteomes" id="UP000499080">
    <property type="component" value="Unassembled WGS sequence"/>
</dbReference>
<protein>
    <submittedName>
        <fullName evidence="2">Uncharacterized protein</fullName>
    </submittedName>
</protein>
<gene>
    <name evidence="2" type="ORF">AVEN_194761_1</name>
</gene>
<evidence type="ECO:0000313" key="2">
    <source>
        <dbReference type="EMBL" id="GBL86489.1"/>
    </source>
</evidence>
<organism evidence="2 3">
    <name type="scientific">Araneus ventricosus</name>
    <name type="common">Orbweaver spider</name>
    <name type="synonym">Epeira ventricosa</name>
    <dbReference type="NCBI Taxonomy" id="182803"/>
    <lineage>
        <taxon>Eukaryota</taxon>
        <taxon>Metazoa</taxon>
        <taxon>Ecdysozoa</taxon>
        <taxon>Arthropoda</taxon>
        <taxon>Chelicerata</taxon>
        <taxon>Arachnida</taxon>
        <taxon>Araneae</taxon>
        <taxon>Araneomorphae</taxon>
        <taxon>Entelegynae</taxon>
        <taxon>Araneoidea</taxon>
        <taxon>Araneidae</taxon>
        <taxon>Araneus</taxon>
    </lineage>
</organism>
<evidence type="ECO:0000256" key="1">
    <source>
        <dbReference type="SAM" id="MobiDB-lite"/>
    </source>
</evidence>
<feature type="compositionally biased region" description="Basic and acidic residues" evidence="1">
    <location>
        <begin position="9"/>
        <end position="22"/>
    </location>
</feature>
<accession>A0A4Y2B4V5</accession>
<sequence length="111" mass="12106">MTGRGSGSGKEKEAKYRSGVDRSRRKCLPPRPQTKHAPLPLMGSGDFFVMSSGALMLDVLHLSRRGACMPFAEIVLCIHSLGGSLPDRSRRFPVCYTFQLVIGIGDQLGKN</sequence>
<dbReference type="AlphaFoldDB" id="A0A4Y2B4V5"/>
<dbReference type="EMBL" id="BGPR01000049">
    <property type="protein sequence ID" value="GBL86489.1"/>
    <property type="molecule type" value="Genomic_DNA"/>
</dbReference>
<feature type="region of interest" description="Disordered" evidence="1">
    <location>
        <begin position="1"/>
        <end position="38"/>
    </location>
</feature>
<comment type="caution">
    <text evidence="2">The sequence shown here is derived from an EMBL/GenBank/DDBJ whole genome shotgun (WGS) entry which is preliminary data.</text>
</comment>
<reference evidence="2 3" key="1">
    <citation type="journal article" date="2019" name="Sci. Rep.">
        <title>Orb-weaving spider Araneus ventricosus genome elucidates the spidroin gene catalogue.</title>
        <authorList>
            <person name="Kono N."/>
            <person name="Nakamura H."/>
            <person name="Ohtoshi R."/>
            <person name="Moran D.A.P."/>
            <person name="Shinohara A."/>
            <person name="Yoshida Y."/>
            <person name="Fujiwara M."/>
            <person name="Mori M."/>
            <person name="Tomita M."/>
            <person name="Arakawa K."/>
        </authorList>
    </citation>
    <scope>NUCLEOTIDE SEQUENCE [LARGE SCALE GENOMIC DNA]</scope>
</reference>
<keyword evidence="3" id="KW-1185">Reference proteome</keyword>